<keyword evidence="6" id="KW-0175">Coiled coil</keyword>
<reference evidence="10 11" key="1">
    <citation type="submission" date="2018-03" db="EMBL/GenBank/DDBJ databases">
        <title>Genomic Encyclopedia of Archaeal and Bacterial Type Strains, Phase II (KMG-II): from individual species to whole genera.</title>
        <authorList>
            <person name="Goeker M."/>
        </authorList>
    </citation>
    <scope>NUCLEOTIDE SEQUENCE [LARGE SCALE GENOMIC DNA]</scope>
    <source>
        <strain evidence="10 11">DSM 44946</strain>
    </source>
</reference>
<dbReference type="InterPro" id="IPR045076">
    <property type="entry name" value="MutS"/>
</dbReference>
<keyword evidence="4" id="KW-0238">DNA-binding</keyword>
<feature type="region of interest" description="Disordered" evidence="7">
    <location>
        <begin position="539"/>
        <end position="563"/>
    </location>
</feature>
<dbReference type="PANTHER" id="PTHR11361">
    <property type="entry name" value="DNA MISMATCH REPAIR PROTEIN MUTS FAMILY MEMBER"/>
    <property type="match status" value="1"/>
</dbReference>
<evidence type="ECO:0000313" key="10">
    <source>
        <dbReference type="EMBL" id="PRX42081.1"/>
    </source>
</evidence>
<dbReference type="InterPro" id="IPR007696">
    <property type="entry name" value="DNA_mismatch_repair_MutS_core"/>
</dbReference>
<evidence type="ECO:0000256" key="6">
    <source>
        <dbReference type="SAM" id="Coils"/>
    </source>
</evidence>
<keyword evidence="3" id="KW-0067">ATP-binding</keyword>
<dbReference type="Proteomes" id="UP000237797">
    <property type="component" value="Unassembled WGS sequence"/>
</dbReference>
<evidence type="ECO:0000259" key="8">
    <source>
        <dbReference type="SMART" id="SM00533"/>
    </source>
</evidence>
<feature type="coiled-coil region" evidence="6">
    <location>
        <begin position="158"/>
        <end position="185"/>
    </location>
</feature>
<evidence type="ECO:0000313" key="11">
    <source>
        <dbReference type="Proteomes" id="UP000237797"/>
    </source>
</evidence>
<dbReference type="SMART" id="SM00533">
    <property type="entry name" value="MUTSd"/>
    <property type="match status" value="1"/>
</dbReference>
<dbReference type="Gene3D" id="3.40.50.300">
    <property type="entry name" value="P-loop containing nucleotide triphosphate hydrolases"/>
    <property type="match status" value="1"/>
</dbReference>
<name>A0A2T0LI36_9BACL</name>
<evidence type="ECO:0000256" key="3">
    <source>
        <dbReference type="ARBA" id="ARBA00022840"/>
    </source>
</evidence>
<protein>
    <submittedName>
        <fullName evidence="10">MutS-like protein</fullName>
    </submittedName>
</protein>
<dbReference type="InterPro" id="IPR027417">
    <property type="entry name" value="P-loop_NTPase"/>
</dbReference>
<dbReference type="GO" id="GO:0006298">
    <property type="term" value="P:mismatch repair"/>
    <property type="evidence" value="ECO:0007669"/>
    <property type="project" value="InterPro"/>
</dbReference>
<comment type="caution">
    <text evidence="10">The sequence shown here is derived from an EMBL/GenBank/DDBJ whole genome shotgun (WGS) entry which is preliminary data.</text>
</comment>
<dbReference type="RefSeq" id="WP_106344044.1">
    <property type="nucleotide sequence ID" value="NZ_PVNE01000003.1"/>
</dbReference>
<dbReference type="SUPFAM" id="SSF48334">
    <property type="entry name" value="DNA repair protein MutS, domain III"/>
    <property type="match status" value="1"/>
</dbReference>
<keyword evidence="5" id="KW-0234">DNA repair</keyword>
<dbReference type="OrthoDB" id="9777812at2"/>
<sequence length="563" mass="62918">MFIDEQTKQHLLWADVLRGFRPRTPMGRKAWERFSPFLPGQEREWEEVLAEQERLRKAAEGDPDWGHRIDACLSRVPDVLPLFPLLRGKQSPGVSGWFQLKGFLWQVKNLGERLREKGLQTLLSEVEPDLCPTLLRRLNPDSPLTPAFSLVSAFDERLGILRGRLERLDRRIREEREALTRRIAEEYGVRPNRWGEWVVDRRSDVSRRMAEDRRLRLVRESAFDRVFAPVLSPEGEGRMEERSELEARLEAVEREVLEALAADFAPHVPALERAAEAVARFDLQWSRMEAARKWQGCRPRLSAGPIRVAGGVHPAVAERLREEGSRFTPVDIRVDKGVTVIIGPNMGGKTMVLRTLGLIVALAQHGFFVPAARCELPLVSFVSGVMGDGQDARAGLSTFGAEVKRVAEWFGKKGGLLLIDEIGRGTNPVEGAALSAAVTAHLAQSDHWAVHVTHYAEVLEVAGIRRYRTAGLRDAERDRGRDDWASRMDFRLIPLAEGEGVPHQALLIAEAMGMPRGIVEEARRWIAGAPGSAAAERLAGGGRETGKCRKRGGVLPWRSGPRG</sequence>
<comment type="similarity">
    <text evidence="1">Belongs to the DNA mismatch repair MutS family.</text>
</comment>
<keyword evidence="5" id="KW-0227">DNA damage</keyword>
<dbReference type="PANTHER" id="PTHR11361:SF34">
    <property type="entry name" value="DNA MISMATCH REPAIR PROTEIN MSH1, MITOCHONDRIAL"/>
    <property type="match status" value="1"/>
</dbReference>
<dbReference type="GO" id="GO:0005524">
    <property type="term" value="F:ATP binding"/>
    <property type="evidence" value="ECO:0007669"/>
    <property type="project" value="UniProtKB-KW"/>
</dbReference>
<dbReference type="EMBL" id="PVNE01000003">
    <property type="protein sequence ID" value="PRX42081.1"/>
    <property type="molecule type" value="Genomic_DNA"/>
</dbReference>
<evidence type="ECO:0000256" key="2">
    <source>
        <dbReference type="ARBA" id="ARBA00022741"/>
    </source>
</evidence>
<proteinExistence type="inferred from homology"/>
<accession>A0A2T0LI36</accession>
<evidence type="ECO:0000256" key="5">
    <source>
        <dbReference type="ARBA" id="ARBA00023204"/>
    </source>
</evidence>
<dbReference type="InterPro" id="IPR036187">
    <property type="entry name" value="DNA_mismatch_repair_MutS_sf"/>
</dbReference>
<dbReference type="GO" id="GO:0140664">
    <property type="term" value="F:ATP-dependent DNA damage sensor activity"/>
    <property type="evidence" value="ECO:0007669"/>
    <property type="project" value="InterPro"/>
</dbReference>
<dbReference type="AlphaFoldDB" id="A0A2T0LI36"/>
<evidence type="ECO:0000256" key="4">
    <source>
        <dbReference type="ARBA" id="ARBA00023125"/>
    </source>
</evidence>
<feature type="coiled-coil region" evidence="6">
    <location>
        <begin position="235"/>
        <end position="262"/>
    </location>
</feature>
<dbReference type="InterPro" id="IPR000432">
    <property type="entry name" value="DNA_mismatch_repair_MutS_C"/>
</dbReference>
<gene>
    <name evidence="10" type="ORF">CLV97_10396</name>
</gene>
<evidence type="ECO:0000259" key="9">
    <source>
        <dbReference type="SMART" id="SM00534"/>
    </source>
</evidence>
<dbReference type="Pfam" id="PF00488">
    <property type="entry name" value="MutS_V"/>
    <property type="match status" value="1"/>
</dbReference>
<dbReference type="GO" id="GO:0030983">
    <property type="term" value="F:mismatched DNA binding"/>
    <property type="evidence" value="ECO:0007669"/>
    <property type="project" value="InterPro"/>
</dbReference>
<keyword evidence="2" id="KW-0547">Nucleotide-binding</keyword>
<evidence type="ECO:0000256" key="7">
    <source>
        <dbReference type="SAM" id="MobiDB-lite"/>
    </source>
</evidence>
<organism evidence="10 11">
    <name type="scientific">Planifilum fimeticola</name>
    <dbReference type="NCBI Taxonomy" id="201975"/>
    <lineage>
        <taxon>Bacteria</taxon>
        <taxon>Bacillati</taxon>
        <taxon>Bacillota</taxon>
        <taxon>Bacilli</taxon>
        <taxon>Bacillales</taxon>
        <taxon>Thermoactinomycetaceae</taxon>
        <taxon>Planifilum</taxon>
    </lineage>
</organism>
<dbReference type="SUPFAM" id="SSF52540">
    <property type="entry name" value="P-loop containing nucleoside triphosphate hydrolases"/>
    <property type="match status" value="1"/>
</dbReference>
<feature type="domain" description="DNA mismatch repair proteins mutS family" evidence="9">
    <location>
        <begin position="336"/>
        <end position="527"/>
    </location>
</feature>
<feature type="domain" description="DNA mismatch repair protein MutS core" evidence="8">
    <location>
        <begin position="6"/>
        <end position="319"/>
    </location>
</feature>
<dbReference type="SMART" id="SM00534">
    <property type="entry name" value="MUTSac"/>
    <property type="match status" value="1"/>
</dbReference>
<evidence type="ECO:0000256" key="1">
    <source>
        <dbReference type="ARBA" id="ARBA00006271"/>
    </source>
</evidence>
<keyword evidence="11" id="KW-1185">Reference proteome</keyword>